<accession>A0A9D5D4W3</accession>
<organism evidence="2 3">
    <name type="scientific">Dioscorea zingiberensis</name>
    <dbReference type="NCBI Taxonomy" id="325984"/>
    <lineage>
        <taxon>Eukaryota</taxon>
        <taxon>Viridiplantae</taxon>
        <taxon>Streptophyta</taxon>
        <taxon>Embryophyta</taxon>
        <taxon>Tracheophyta</taxon>
        <taxon>Spermatophyta</taxon>
        <taxon>Magnoliopsida</taxon>
        <taxon>Liliopsida</taxon>
        <taxon>Dioscoreales</taxon>
        <taxon>Dioscoreaceae</taxon>
        <taxon>Dioscorea</taxon>
    </lineage>
</organism>
<dbReference type="Proteomes" id="UP001085076">
    <property type="component" value="Miscellaneous, Linkage group lg01"/>
</dbReference>
<evidence type="ECO:0000256" key="1">
    <source>
        <dbReference type="SAM" id="MobiDB-lite"/>
    </source>
</evidence>
<keyword evidence="3" id="KW-1185">Reference proteome</keyword>
<feature type="region of interest" description="Disordered" evidence="1">
    <location>
        <begin position="92"/>
        <end position="135"/>
    </location>
</feature>
<proteinExistence type="predicted"/>
<dbReference type="AlphaFoldDB" id="A0A9D5D4W3"/>
<comment type="caution">
    <text evidence="2">The sequence shown here is derived from an EMBL/GenBank/DDBJ whole genome shotgun (WGS) entry which is preliminary data.</text>
</comment>
<evidence type="ECO:0000313" key="3">
    <source>
        <dbReference type="Proteomes" id="UP001085076"/>
    </source>
</evidence>
<dbReference type="EMBL" id="JAGGNH010000001">
    <property type="protein sequence ID" value="KAJ0985198.1"/>
    <property type="molecule type" value="Genomic_DNA"/>
</dbReference>
<gene>
    <name evidence="2" type="ORF">J5N97_003554</name>
</gene>
<sequence>MDRRSQRFGNDLRLLLRVRWPRRLPASIHCSMGVRQFNYTVELDAGQPALPWEGGHQCPVPANMVGDGAQVTTTAEDNRGEDVVMVATSNNPIELSGALRPTKVKLPDDGEGESSKAGPSSPADRNHHTGEATIP</sequence>
<reference evidence="2" key="2">
    <citation type="journal article" date="2022" name="Hortic Res">
        <title>The genome of Dioscorea zingiberensis sheds light on the biosynthesis, origin and evolution of the medicinally important diosgenin saponins.</title>
        <authorList>
            <person name="Li Y."/>
            <person name="Tan C."/>
            <person name="Li Z."/>
            <person name="Guo J."/>
            <person name="Li S."/>
            <person name="Chen X."/>
            <person name="Wang C."/>
            <person name="Dai X."/>
            <person name="Yang H."/>
            <person name="Song W."/>
            <person name="Hou L."/>
            <person name="Xu J."/>
            <person name="Tong Z."/>
            <person name="Xu A."/>
            <person name="Yuan X."/>
            <person name="Wang W."/>
            <person name="Yang Q."/>
            <person name="Chen L."/>
            <person name="Sun Z."/>
            <person name="Wang K."/>
            <person name="Pan B."/>
            <person name="Chen J."/>
            <person name="Bao Y."/>
            <person name="Liu F."/>
            <person name="Qi X."/>
            <person name="Gang D.R."/>
            <person name="Wen J."/>
            <person name="Li J."/>
        </authorList>
    </citation>
    <scope>NUCLEOTIDE SEQUENCE</scope>
    <source>
        <strain evidence="2">Dzin_1.0</strain>
    </source>
</reference>
<name>A0A9D5D4W3_9LILI</name>
<protein>
    <submittedName>
        <fullName evidence="2">Uncharacterized protein</fullName>
    </submittedName>
</protein>
<evidence type="ECO:0000313" key="2">
    <source>
        <dbReference type="EMBL" id="KAJ0985198.1"/>
    </source>
</evidence>
<feature type="compositionally biased region" description="Basic and acidic residues" evidence="1">
    <location>
        <begin position="124"/>
        <end position="135"/>
    </location>
</feature>
<reference evidence="2" key="1">
    <citation type="submission" date="2021-03" db="EMBL/GenBank/DDBJ databases">
        <authorList>
            <person name="Li Z."/>
            <person name="Yang C."/>
        </authorList>
    </citation>
    <scope>NUCLEOTIDE SEQUENCE</scope>
    <source>
        <strain evidence="2">Dzin_1.0</strain>
        <tissue evidence="2">Leaf</tissue>
    </source>
</reference>